<keyword evidence="2" id="KW-1185">Reference proteome</keyword>
<dbReference type="SUPFAM" id="SSF101148">
    <property type="entry name" value="Plant invertase/pectin methylesterase inhibitor"/>
    <property type="match status" value="1"/>
</dbReference>
<reference evidence="1 2" key="1">
    <citation type="submission" date="2024-11" db="EMBL/GenBank/DDBJ databases">
        <title>A near-complete genome assembly of Cinchona calisaya.</title>
        <authorList>
            <person name="Lian D.C."/>
            <person name="Zhao X.W."/>
            <person name="Wei L."/>
        </authorList>
    </citation>
    <scope>NUCLEOTIDE SEQUENCE [LARGE SCALE GENOMIC DNA]</scope>
    <source>
        <tissue evidence="1">Nenye</tissue>
    </source>
</reference>
<accession>A0ABD2YHC3</accession>
<evidence type="ECO:0008006" key="3">
    <source>
        <dbReference type="Google" id="ProtNLM"/>
    </source>
</evidence>
<organism evidence="1 2">
    <name type="scientific">Cinchona calisaya</name>
    <dbReference type="NCBI Taxonomy" id="153742"/>
    <lineage>
        <taxon>Eukaryota</taxon>
        <taxon>Viridiplantae</taxon>
        <taxon>Streptophyta</taxon>
        <taxon>Embryophyta</taxon>
        <taxon>Tracheophyta</taxon>
        <taxon>Spermatophyta</taxon>
        <taxon>Magnoliopsida</taxon>
        <taxon>eudicotyledons</taxon>
        <taxon>Gunneridae</taxon>
        <taxon>Pentapetalae</taxon>
        <taxon>asterids</taxon>
        <taxon>lamiids</taxon>
        <taxon>Gentianales</taxon>
        <taxon>Rubiaceae</taxon>
        <taxon>Cinchonoideae</taxon>
        <taxon>Cinchoneae</taxon>
        <taxon>Cinchona</taxon>
    </lineage>
</organism>
<dbReference type="AlphaFoldDB" id="A0ABD2YHC3"/>
<evidence type="ECO:0000313" key="1">
    <source>
        <dbReference type="EMBL" id="KAL3505605.1"/>
    </source>
</evidence>
<proteinExistence type="predicted"/>
<protein>
    <recommendedName>
        <fullName evidence="3">Pectinesterase inhibitor domain-containing protein</fullName>
    </recommendedName>
</protein>
<gene>
    <name evidence="1" type="ORF">ACH5RR_030987</name>
</gene>
<dbReference type="Gene3D" id="1.20.140.40">
    <property type="entry name" value="Invertase/pectin methylesterase inhibitor family protein"/>
    <property type="match status" value="1"/>
</dbReference>
<name>A0ABD2YHC3_9GENT</name>
<sequence length="96" mass="10385">MEIINNLNKTNPELIKPLSICGLLYYTVLNADIPEAVDALTKGVPKFAEDAMADSALEAKVCEESFLVYKCSPLVDINAAVCDLSLVAKSIIKNLL</sequence>
<dbReference type="Proteomes" id="UP001630127">
    <property type="component" value="Unassembled WGS sequence"/>
</dbReference>
<evidence type="ECO:0000313" key="2">
    <source>
        <dbReference type="Proteomes" id="UP001630127"/>
    </source>
</evidence>
<dbReference type="InterPro" id="IPR035513">
    <property type="entry name" value="Invertase/methylesterase_inhib"/>
</dbReference>
<comment type="caution">
    <text evidence="1">The sequence shown here is derived from an EMBL/GenBank/DDBJ whole genome shotgun (WGS) entry which is preliminary data.</text>
</comment>
<dbReference type="EMBL" id="JBJUIK010000013">
    <property type="protein sequence ID" value="KAL3505605.1"/>
    <property type="molecule type" value="Genomic_DNA"/>
</dbReference>